<evidence type="ECO:0000313" key="7">
    <source>
        <dbReference type="Proteomes" id="UP000504618"/>
    </source>
</evidence>
<proteinExistence type="inferred from homology"/>
<comment type="catalytic activity">
    <reaction evidence="1">
        <text>Hydrolysis of terminal, non-reducing (1-&gt;4)-linked alpha-D-glucose residues with release of alpha-D-glucose.</text>
        <dbReference type="EC" id="3.2.1.20"/>
    </reaction>
</comment>
<keyword evidence="5" id="KW-0326">Glycosidase</keyword>
<dbReference type="SUPFAM" id="SSF51445">
    <property type="entry name" value="(Trans)glycosidases"/>
    <property type="match status" value="1"/>
</dbReference>
<dbReference type="PANTHER" id="PTHR10357">
    <property type="entry name" value="ALPHA-AMYLASE FAMILY MEMBER"/>
    <property type="match status" value="1"/>
</dbReference>
<gene>
    <name evidence="8" type="primary">LOC112465464</name>
</gene>
<dbReference type="RefSeq" id="XP_024888793.1">
    <property type="nucleotide sequence ID" value="XM_025033025.1"/>
</dbReference>
<comment type="similarity">
    <text evidence="2">Belongs to the glycosyl hydrolase 13 family.</text>
</comment>
<name>A0A6J1R3T8_9HYME</name>
<dbReference type="SMART" id="SM00642">
    <property type="entry name" value="Aamy"/>
    <property type="match status" value="1"/>
</dbReference>
<dbReference type="InterPro" id="IPR045857">
    <property type="entry name" value="O16G_dom_2"/>
</dbReference>
<dbReference type="Gene3D" id="3.20.20.80">
    <property type="entry name" value="Glycosidases"/>
    <property type="match status" value="1"/>
</dbReference>
<keyword evidence="7" id="KW-1185">Reference proteome</keyword>
<dbReference type="EC" id="3.2.1.20" evidence="3"/>
<evidence type="ECO:0000259" key="6">
    <source>
        <dbReference type="SMART" id="SM00642"/>
    </source>
</evidence>
<keyword evidence="5" id="KW-0378">Hydrolase</keyword>
<dbReference type="Proteomes" id="UP000504618">
    <property type="component" value="Unplaced"/>
</dbReference>
<protein>
    <recommendedName>
        <fullName evidence="3">alpha-glucosidase</fullName>
        <ecNumber evidence="3">3.2.1.20</ecNumber>
    </recommendedName>
</protein>
<evidence type="ECO:0000256" key="2">
    <source>
        <dbReference type="ARBA" id="ARBA00008061"/>
    </source>
</evidence>
<accession>A0A6J1R3T8</accession>
<dbReference type="GO" id="GO:0004558">
    <property type="term" value="F:alpha-1,4-glucosidase activity"/>
    <property type="evidence" value="ECO:0007669"/>
    <property type="project" value="UniProtKB-EC"/>
</dbReference>
<sequence>MNGVITLCTILSSNLAYGETSPKWWQSMSLYQVYPRSFKDSDGDGVGDLKGIMSKLEHFTESNVDAFWLSPIYPSPMVDFGYDVSDFVNIDKTFGTIKDFEALTKAVHNASIKIIMDFVPNHSSDQHEWFQKSLQSIEPYTDYYVWHKGKVLPNGTVTVPNNWVSVFRGSAWTWREERQAYYLHQFLPEQPDLNYENENIVNAMKDVMRFWLDKGVDGFRVDAIPQLCEDVRFLDEPLTGNPNPEDYGYTHKIYTKAQPRTYEIVKEWREVIDEYLERVMMMEANGNITHTMKYYVYGAHFPFNFGFLDETNQDSKATDFKRLIDRWMVNMPVLRGTANWVVAYRNKRYNAI</sequence>
<dbReference type="GO" id="GO:0005975">
    <property type="term" value="P:carbohydrate metabolic process"/>
    <property type="evidence" value="ECO:0007669"/>
    <property type="project" value="InterPro"/>
</dbReference>
<evidence type="ECO:0000256" key="1">
    <source>
        <dbReference type="ARBA" id="ARBA00001657"/>
    </source>
</evidence>
<dbReference type="AlphaFoldDB" id="A0A6J1R3T8"/>
<dbReference type="GeneID" id="112465464"/>
<dbReference type="Gene3D" id="3.90.400.10">
    <property type="entry name" value="Oligo-1,6-glucosidase, Domain 2"/>
    <property type="match status" value="1"/>
</dbReference>
<feature type="domain" description="Glycosyl hydrolase family 13 catalytic" evidence="6">
    <location>
        <begin position="32"/>
        <end position="352"/>
    </location>
</feature>
<evidence type="ECO:0000256" key="5">
    <source>
        <dbReference type="ARBA" id="ARBA00023295"/>
    </source>
</evidence>
<evidence type="ECO:0000256" key="4">
    <source>
        <dbReference type="ARBA" id="ARBA00023180"/>
    </source>
</evidence>
<dbReference type="OrthoDB" id="1740265at2759"/>
<dbReference type="PANTHER" id="PTHR10357:SF179">
    <property type="entry name" value="NEUTRAL AND BASIC AMINO ACID TRANSPORT PROTEIN RBAT"/>
    <property type="match status" value="1"/>
</dbReference>
<organism evidence="7 8">
    <name type="scientific">Temnothorax curvispinosus</name>
    <dbReference type="NCBI Taxonomy" id="300111"/>
    <lineage>
        <taxon>Eukaryota</taxon>
        <taxon>Metazoa</taxon>
        <taxon>Ecdysozoa</taxon>
        <taxon>Arthropoda</taxon>
        <taxon>Hexapoda</taxon>
        <taxon>Insecta</taxon>
        <taxon>Pterygota</taxon>
        <taxon>Neoptera</taxon>
        <taxon>Endopterygota</taxon>
        <taxon>Hymenoptera</taxon>
        <taxon>Apocrita</taxon>
        <taxon>Aculeata</taxon>
        <taxon>Formicoidea</taxon>
        <taxon>Formicidae</taxon>
        <taxon>Myrmicinae</taxon>
        <taxon>Temnothorax</taxon>
    </lineage>
</organism>
<dbReference type="FunFam" id="3.90.400.10:FF:000001">
    <property type="entry name" value="Maltase A3, isoform A"/>
    <property type="match status" value="1"/>
</dbReference>
<dbReference type="Pfam" id="PF00128">
    <property type="entry name" value="Alpha-amylase"/>
    <property type="match status" value="1"/>
</dbReference>
<evidence type="ECO:0000256" key="3">
    <source>
        <dbReference type="ARBA" id="ARBA00012741"/>
    </source>
</evidence>
<dbReference type="InterPro" id="IPR017853">
    <property type="entry name" value="GH"/>
</dbReference>
<reference evidence="8" key="1">
    <citation type="submission" date="2025-08" db="UniProtKB">
        <authorList>
            <consortium name="RefSeq"/>
        </authorList>
    </citation>
    <scope>IDENTIFICATION</scope>
    <source>
        <tissue evidence="8">Whole body</tissue>
    </source>
</reference>
<dbReference type="InterPro" id="IPR006047">
    <property type="entry name" value="GH13_cat_dom"/>
</dbReference>
<keyword evidence="4" id="KW-0325">Glycoprotein</keyword>
<evidence type="ECO:0000313" key="8">
    <source>
        <dbReference type="RefSeq" id="XP_024888793.1"/>
    </source>
</evidence>